<sequence length="194" mass="22426">MKFDEIEQYEYKFNMVNHYKLKLIISRNEIETQILKNMKESDNVLHISELVEEVDCKGYLTNTQLNIKEQRGLMLLNLISRILGANHNLFAIGDLMVTKTVEIDAIDKKYEIIEDDITIIKDSNVGKVYIDRSIIDISDLKESLDIEITLEDYKFILSNLYDVINQSYLLAEGGNTKDKIMEKVLLTLGKGMII</sequence>
<accession>A0A060N8Y2</accession>
<dbReference type="HOGENOM" id="CLU_1400346_0_0_9"/>
<evidence type="ECO:0000313" key="1">
    <source>
        <dbReference type="EMBL" id="BAO05023.1"/>
    </source>
</evidence>
<organism evidence="1">
    <name type="scientific">Clostridium botulinum B str. Osaka05</name>
    <dbReference type="NCBI Taxonomy" id="1407017"/>
    <lineage>
        <taxon>Bacteria</taxon>
        <taxon>Bacillati</taxon>
        <taxon>Bacillota</taxon>
        <taxon>Clostridia</taxon>
        <taxon>Eubacteriales</taxon>
        <taxon>Clostridiaceae</taxon>
        <taxon>Clostridium</taxon>
    </lineage>
</organism>
<dbReference type="EMBL" id="BA000058">
    <property type="protein sequence ID" value="BAO05023.1"/>
    <property type="molecule type" value="Genomic_DNA"/>
</dbReference>
<protein>
    <submittedName>
        <fullName evidence="1">ATP-dependent nuclease subunit A</fullName>
    </submittedName>
</protein>
<proteinExistence type="predicted"/>
<dbReference type="Proteomes" id="UP000054164">
    <property type="component" value="Unassembled WGS sequence"/>
</dbReference>
<gene>
    <name evidence="1" type="ORF">CBO05P1_304</name>
</gene>
<dbReference type="RefSeq" id="WP_030032120.1">
    <property type="nucleotide sequence ID" value="NZ_BA000058.1"/>
</dbReference>
<dbReference type="AlphaFoldDB" id="A0A060N8Y2"/>
<reference evidence="1" key="1">
    <citation type="submission" date="2013-10" db="EMBL/GenBank/DDBJ databases">
        <title>Draft genome sequence of Clostridium botulinum type B strain Osaka05.</title>
        <authorList>
            <person name="Sakaguchi Y."/>
            <person name="Hosomi K."/>
            <person name="Uchiyama J."/>
            <person name="Ogura Y."/>
            <person name="Sakaguchi M."/>
            <person name="Kohda T."/>
            <person name="Mukamoto M."/>
            <person name="Misawa N."/>
            <person name="Matsuzaki S."/>
            <person name="Hayashi T."/>
            <person name="Kozaki S."/>
        </authorList>
    </citation>
    <scope>NUCLEOTIDE SEQUENCE</scope>
    <source>
        <strain evidence="1">Osaka05</strain>
    </source>
</reference>
<name>A0A060N8Y2_CLOBO</name>